<gene>
    <name evidence="1" type="ORF">Zmor_007414</name>
</gene>
<evidence type="ECO:0000313" key="2">
    <source>
        <dbReference type="Proteomes" id="UP001168821"/>
    </source>
</evidence>
<keyword evidence="2" id="KW-1185">Reference proteome</keyword>
<dbReference type="Proteomes" id="UP001168821">
    <property type="component" value="Unassembled WGS sequence"/>
</dbReference>
<sequence>MDRPETHFRKARKKAPEPFIRVRIDPAKAGAFRFRQRELIANCTIMCAANDCCKTLADLRYEWYPESHVNCNQQNELEEFAHLFAFSWRRCRPFPRRRPRSHESRDKDALHI</sequence>
<protein>
    <submittedName>
        <fullName evidence="1">Uncharacterized protein</fullName>
    </submittedName>
</protein>
<dbReference type="AlphaFoldDB" id="A0AA38ITY1"/>
<organism evidence="1 2">
    <name type="scientific">Zophobas morio</name>
    <dbReference type="NCBI Taxonomy" id="2755281"/>
    <lineage>
        <taxon>Eukaryota</taxon>
        <taxon>Metazoa</taxon>
        <taxon>Ecdysozoa</taxon>
        <taxon>Arthropoda</taxon>
        <taxon>Hexapoda</taxon>
        <taxon>Insecta</taxon>
        <taxon>Pterygota</taxon>
        <taxon>Neoptera</taxon>
        <taxon>Endopterygota</taxon>
        <taxon>Coleoptera</taxon>
        <taxon>Polyphaga</taxon>
        <taxon>Cucujiformia</taxon>
        <taxon>Tenebrionidae</taxon>
        <taxon>Zophobas</taxon>
    </lineage>
</organism>
<dbReference type="EMBL" id="JALNTZ010000002">
    <property type="protein sequence ID" value="KAJ3663105.1"/>
    <property type="molecule type" value="Genomic_DNA"/>
</dbReference>
<reference evidence="1" key="1">
    <citation type="journal article" date="2023" name="G3 (Bethesda)">
        <title>Whole genome assemblies of Zophobas morio and Tenebrio molitor.</title>
        <authorList>
            <person name="Kaur S."/>
            <person name="Stinson S.A."/>
            <person name="diCenzo G.C."/>
        </authorList>
    </citation>
    <scope>NUCLEOTIDE SEQUENCE</scope>
    <source>
        <strain evidence="1">QUZm001</strain>
    </source>
</reference>
<proteinExistence type="predicted"/>
<accession>A0AA38ITY1</accession>
<comment type="caution">
    <text evidence="1">The sequence shown here is derived from an EMBL/GenBank/DDBJ whole genome shotgun (WGS) entry which is preliminary data.</text>
</comment>
<name>A0AA38ITY1_9CUCU</name>
<evidence type="ECO:0000313" key="1">
    <source>
        <dbReference type="EMBL" id="KAJ3663105.1"/>
    </source>
</evidence>